<comment type="caution">
    <text evidence="2">The sequence shown here is derived from an EMBL/GenBank/DDBJ whole genome shotgun (WGS) entry which is preliminary data.</text>
</comment>
<feature type="region of interest" description="Disordered" evidence="1">
    <location>
        <begin position="88"/>
        <end position="111"/>
    </location>
</feature>
<reference evidence="2" key="1">
    <citation type="journal article" date="2023" name="Science">
        <title>Genome structures resolve the early diversification of teleost fishes.</title>
        <authorList>
            <person name="Parey E."/>
            <person name="Louis A."/>
            <person name="Montfort J."/>
            <person name="Bouchez O."/>
            <person name="Roques C."/>
            <person name="Iampietro C."/>
            <person name="Lluch J."/>
            <person name="Castinel A."/>
            <person name="Donnadieu C."/>
            <person name="Desvignes T."/>
            <person name="Floi Bucao C."/>
            <person name="Jouanno E."/>
            <person name="Wen M."/>
            <person name="Mejri S."/>
            <person name="Dirks R."/>
            <person name="Jansen H."/>
            <person name="Henkel C."/>
            <person name="Chen W.J."/>
            <person name="Zahm M."/>
            <person name="Cabau C."/>
            <person name="Klopp C."/>
            <person name="Thompson A.W."/>
            <person name="Robinson-Rechavi M."/>
            <person name="Braasch I."/>
            <person name="Lecointre G."/>
            <person name="Bobe J."/>
            <person name="Postlethwait J.H."/>
            <person name="Berthelot C."/>
            <person name="Roest Crollius H."/>
            <person name="Guiguen Y."/>
        </authorList>
    </citation>
    <scope>NUCLEOTIDE SEQUENCE</scope>
    <source>
        <strain evidence="2">NC1722</strain>
    </source>
</reference>
<accession>A0AAD7WSA1</accession>
<evidence type="ECO:0000313" key="2">
    <source>
        <dbReference type="EMBL" id="KAJ8407561.1"/>
    </source>
</evidence>
<protein>
    <submittedName>
        <fullName evidence="2">Uncharacterized protein</fullName>
    </submittedName>
</protein>
<keyword evidence="3" id="KW-1185">Reference proteome</keyword>
<proteinExistence type="predicted"/>
<feature type="compositionally biased region" description="Basic residues" evidence="1">
    <location>
        <begin position="99"/>
        <end position="111"/>
    </location>
</feature>
<feature type="region of interest" description="Disordered" evidence="1">
    <location>
        <begin position="1"/>
        <end position="30"/>
    </location>
</feature>
<dbReference type="Proteomes" id="UP001221898">
    <property type="component" value="Unassembled WGS sequence"/>
</dbReference>
<name>A0AAD7WSA1_9TELE</name>
<sequence length="111" mass="11378">MASGVCAPLAPGPVRETPTPPPAVTGSGSPLASAKGRFCSSVSHALSNKRCVVISPLAVPGGRALTSPLGRLTLVSRVIEAWKHAARLSPSGRQGGAQGRRHRARTLPRIS</sequence>
<evidence type="ECO:0000313" key="3">
    <source>
        <dbReference type="Proteomes" id="UP001221898"/>
    </source>
</evidence>
<dbReference type="EMBL" id="JAINUG010000038">
    <property type="protein sequence ID" value="KAJ8407561.1"/>
    <property type="molecule type" value="Genomic_DNA"/>
</dbReference>
<organism evidence="2 3">
    <name type="scientific">Aldrovandia affinis</name>
    <dbReference type="NCBI Taxonomy" id="143900"/>
    <lineage>
        <taxon>Eukaryota</taxon>
        <taxon>Metazoa</taxon>
        <taxon>Chordata</taxon>
        <taxon>Craniata</taxon>
        <taxon>Vertebrata</taxon>
        <taxon>Euteleostomi</taxon>
        <taxon>Actinopterygii</taxon>
        <taxon>Neopterygii</taxon>
        <taxon>Teleostei</taxon>
        <taxon>Notacanthiformes</taxon>
        <taxon>Halosauridae</taxon>
        <taxon>Aldrovandia</taxon>
    </lineage>
</organism>
<evidence type="ECO:0000256" key="1">
    <source>
        <dbReference type="SAM" id="MobiDB-lite"/>
    </source>
</evidence>
<dbReference type="AlphaFoldDB" id="A0AAD7WSA1"/>
<gene>
    <name evidence="2" type="ORF">AAFF_G00274180</name>
</gene>